<dbReference type="AlphaFoldDB" id="A0A3S0NH62"/>
<accession>A0A3S0NH62</accession>
<evidence type="ECO:0000313" key="2">
    <source>
        <dbReference type="EMBL" id="RUA22260.1"/>
    </source>
</evidence>
<proteinExistence type="predicted"/>
<protein>
    <submittedName>
        <fullName evidence="2">Uncharacterized protein</fullName>
    </submittedName>
</protein>
<comment type="caution">
    <text evidence="2">The sequence shown here is derived from an EMBL/GenBank/DDBJ whole genome shotgun (WGS) entry which is preliminary data.</text>
</comment>
<reference evidence="2" key="1">
    <citation type="submission" date="2018-12" db="EMBL/GenBank/DDBJ databases">
        <authorList>
            <person name="Jadhav K."/>
            <person name="Kushwaha B."/>
            <person name="Jadhav I."/>
        </authorList>
    </citation>
    <scope>NUCLEOTIDE SEQUENCE [LARGE SCALE GENOMIC DNA]</scope>
    <source>
        <strain evidence="2">SBS 10</strain>
    </source>
</reference>
<gene>
    <name evidence="2" type="ORF">DSL92_06675</name>
</gene>
<evidence type="ECO:0000256" key="1">
    <source>
        <dbReference type="SAM" id="MobiDB-lite"/>
    </source>
</evidence>
<feature type="region of interest" description="Disordered" evidence="1">
    <location>
        <begin position="1"/>
        <end position="55"/>
    </location>
</feature>
<name>A0A3S0NH62_9GAMM</name>
<dbReference type="EMBL" id="RXHI01000020">
    <property type="protein sequence ID" value="RUA22260.1"/>
    <property type="molecule type" value="Genomic_DNA"/>
</dbReference>
<organism evidence="2">
    <name type="scientific">Billgrantia gudaonensis</name>
    <dbReference type="NCBI Taxonomy" id="376427"/>
    <lineage>
        <taxon>Bacteria</taxon>
        <taxon>Pseudomonadati</taxon>
        <taxon>Pseudomonadota</taxon>
        <taxon>Gammaproteobacteria</taxon>
        <taxon>Oceanospirillales</taxon>
        <taxon>Halomonadaceae</taxon>
        <taxon>Billgrantia</taxon>
    </lineage>
</organism>
<sequence>MGPECARASTTPPAVQRRRFTSSAPPSPRFERSPNSPAGSVRRSPRHAATCKKSERIAEGAGYTAAAVTLAKTRHELVDTAHWSGGPRRGLP</sequence>